<dbReference type="Proteomes" id="UP000216035">
    <property type="component" value="Unassembled WGS sequence"/>
</dbReference>
<gene>
    <name evidence="3" type="ORF">CHX27_00335</name>
</gene>
<dbReference type="AlphaFoldDB" id="A0A256ACQ4"/>
<dbReference type="GO" id="GO:0032259">
    <property type="term" value="P:methylation"/>
    <property type="evidence" value="ECO:0007669"/>
    <property type="project" value="UniProtKB-KW"/>
</dbReference>
<evidence type="ECO:0000313" key="3">
    <source>
        <dbReference type="EMBL" id="OYQ51453.1"/>
    </source>
</evidence>
<keyword evidence="1" id="KW-0812">Transmembrane</keyword>
<keyword evidence="4" id="KW-1185">Reference proteome</keyword>
<dbReference type="Gene3D" id="3.40.50.150">
    <property type="entry name" value="Vaccinia Virus protein VP39"/>
    <property type="match status" value="1"/>
</dbReference>
<dbReference type="InterPro" id="IPR029063">
    <property type="entry name" value="SAM-dependent_MTases_sf"/>
</dbReference>
<dbReference type="Pfam" id="PF08241">
    <property type="entry name" value="Methyltransf_11"/>
    <property type="match status" value="1"/>
</dbReference>
<keyword evidence="3" id="KW-0489">Methyltransferase</keyword>
<name>A0A256ACQ4_9FLAO</name>
<organism evidence="3 4">
    <name type="scientific">Flavobacterium aurantiibacter</name>
    <dbReference type="NCBI Taxonomy" id="2023067"/>
    <lineage>
        <taxon>Bacteria</taxon>
        <taxon>Pseudomonadati</taxon>
        <taxon>Bacteroidota</taxon>
        <taxon>Flavobacteriia</taxon>
        <taxon>Flavobacteriales</taxon>
        <taxon>Flavobacteriaceae</taxon>
        <taxon>Flavobacterium</taxon>
    </lineage>
</organism>
<dbReference type="InterPro" id="IPR013216">
    <property type="entry name" value="Methyltransf_11"/>
</dbReference>
<evidence type="ECO:0000256" key="1">
    <source>
        <dbReference type="SAM" id="Phobius"/>
    </source>
</evidence>
<evidence type="ECO:0000313" key="4">
    <source>
        <dbReference type="Proteomes" id="UP000216035"/>
    </source>
</evidence>
<sequence>MELRRKPFQGVLNIIRFNWHFYLIAGICLTILAICSKEIPEPFRDLVTIISYITVSTVVISLAVSCYIYDFSKLYNFDWLPPANFKTALNINAGFDETSTLLKQKYQHINLTICDFYNPIKHTEISLRRARIAYPPIENTLKVSTEKLPFNTHTFDIVYAIFSAHEIRNHEERECFFQELHRITKPNGCIVVTEHLRDRFNFLAYTVGFFHFHSKSTWKKTFIKADLKIEKEIKTTPFITTFKLIKNGSTS</sequence>
<feature type="transmembrane region" description="Helical" evidence="1">
    <location>
        <begin position="46"/>
        <end position="69"/>
    </location>
</feature>
<accession>A0A256ACQ4</accession>
<keyword evidence="1" id="KW-0472">Membrane</keyword>
<comment type="caution">
    <text evidence="3">The sequence shown here is derived from an EMBL/GenBank/DDBJ whole genome shotgun (WGS) entry which is preliminary data.</text>
</comment>
<keyword evidence="1" id="KW-1133">Transmembrane helix</keyword>
<keyword evidence="3" id="KW-0808">Transferase</keyword>
<dbReference type="SUPFAM" id="SSF53335">
    <property type="entry name" value="S-adenosyl-L-methionine-dependent methyltransferases"/>
    <property type="match status" value="1"/>
</dbReference>
<protein>
    <submittedName>
        <fullName evidence="3">Methyltransferase</fullName>
    </submittedName>
</protein>
<dbReference type="OrthoDB" id="9810615at2"/>
<proteinExistence type="predicted"/>
<reference evidence="3 4" key="1">
    <citation type="submission" date="2017-07" db="EMBL/GenBank/DDBJ databases">
        <title>Flavobacterium cyanobacteriorum sp. nov., isolated from cyanobacterial aggregates in a eutrophic lake.</title>
        <authorList>
            <person name="Cai H."/>
        </authorList>
    </citation>
    <scope>NUCLEOTIDE SEQUENCE [LARGE SCALE GENOMIC DNA]</scope>
    <source>
        <strain evidence="3 4">TH167</strain>
    </source>
</reference>
<feature type="transmembrane region" description="Helical" evidence="1">
    <location>
        <begin position="21"/>
        <end position="40"/>
    </location>
</feature>
<evidence type="ECO:0000259" key="2">
    <source>
        <dbReference type="Pfam" id="PF08241"/>
    </source>
</evidence>
<feature type="domain" description="Methyltransferase type 11" evidence="2">
    <location>
        <begin position="129"/>
        <end position="191"/>
    </location>
</feature>
<dbReference type="GO" id="GO:0008757">
    <property type="term" value="F:S-adenosylmethionine-dependent methyltransferase activity"/>
    <property type="evidence" value="ECO:0007669"/>
    <property type="project" value="InterPro"/>
</dbReference>
<dbReference type="RefSeq" id="WP_094484806.1">
    <property type="nucleotide sequence ID" value="NZ_NOXX01000036.1"/>
</dbReference>
<dbReference type="EMBL" id="NOXX01000036">
    <property type="protein sequence ID" value="OYQ51453.1"/>
    <property type="molecule type" value="Genomic_DNA"/>
</dbReference>